<accession>A0AAE1W9R9</accession>
<dbReference type="PANTHER" id="PTHR18896:SF201">
    <property type="entry name" value="PHOSPHOLIPASE D"/>
    <property type="match status" value="1"/>
</dbReference>
<reference evidence="10" key="2">
    <citation type="journal article" date="2024" name="Plant">
        <title>Genomic evolution and insights into agronomic trait innovations of Sesamum species.</title>
        <authorList>
            <person name="Miao H."/>
            <person name="Wang L."/>
            <person name="Qu L."/>
            <person name="Liu H."/>
            <person name="Sun Y."/>
            <person name="Le M."/>
            <person name="Wang Q."/>
            <person name="Wei S."/>
            <person name="Zheng Y."/>
            <person name="Lin W."/>
            <person name="Duan Y."/>
            <person name="Cao H."/>
            <person name="Xiong S."/>
            <person name="Wang X."/>
            <person name="Wei L."/>
            <person name="Li C."/>
            <person name="Ma Q."/>
            <person name="Ju M."/>
            <person name="Zhao R."/>
            <person name="Li G."/>
            <person name="Mu C."/>
            <person name="Tian Q."/>
            <person name="Mei H."/>
            <person name="Zhang T."/>
            <person name="Gao T."/>
            <person name="Zhang H."/>
        </authorList>
    </citation>
    <scope>NUCLEOTIDE SEQUENCE</scope>
    <source>
        <strain evidence="10">K16</strain>
    </source>
</reference>
<keyword evidence="8" id="KW-0443">Lipid metabolism</keyword>
<evidence type="ECO:0000256" key="4">
    <source>
        <dbReference type="ARBA" id="ARBA00022737"/>
    </source>
</evidence>
<dbReference type="InterPro" id="IPR015679">
    <property type="entry name" value="PLipase_D_fam"/>
</dbReference>
<evidence type="ECO:0000259" key="9">
    <source>
        <dbReference type="PROSITE" id="PS50035"/>
    </source>
</evidence>
<dbReference type="InterPro" id="IPR024632">
    <property type="entry name" value="PLipase_D_C"/>
</dbReference>
<dbReference type="SMART" id="SM00155">
    <property type="entry name" value="PLDc"/>
    <property type="match status" value="1"/>
</dbReference>
<sequence>MVDDSCGAYAIYMLPIRGVKRLTHNDFLFAMRKARIYLYSYIKKKCSSYKIVRNMAGCPREPWHDLHSKIEGPAAYDILRNFEERWRKASKRHGIHKMKHSFDDSLLQLDRIPDIVGIDESSTIEEHDPESWNVQVFRSIDSNSVKELGMRENVLIDMSIHTAYVKAIRGAQHYIYIENQYFLGSSYNWAHYRDLGANNLIPMEIAMKVANKIRARERFAAYIVVPMWPEGVPTSTPTQRILFWQYNHNMQMMYDTVYKALKETGQDTEFEPQDYLNFFCLGNREPEVGGPPSMTPNKYTPEALTRRNRRFMIYVHSKGMIVDDEYVILGSANINQRSLEGTRDTEIAMGAYQPQYTWASKSANPRGEIFGYRMSLWAEQHGTLEQCYEQPESVECVRRIRWMGELNWKAFESDEMVPLRGHLMKATSPEVELMMSEMCPSPVNFVHTVTGINKSGLIVQRTNAGMWEYFPEPWIRLCQESMEHRDIVVDDEGCPDHVCSVCPCDRAWRDLMLRDGRPRDINGESLGFSNG</sequence>
<dbReference type="AlphaFoldDB" id="A0AAE1W9R9"/>
<dbReference type="Gene3D" id="3.30.870.10">
    <property type="entry name" value="Endonuclease Chain A"/>
    <property type="match status" value="2"/>
</dbReference>
<organism evidence="10 11">
    <name type="scientific">Sesamum angolense</name>
    <dbReference type="NCBI Taxonomy" id="2727404"/>
    <lineage>
        <taxon>Eukaryota</taxon>
        <taxon>Viridiplantae</taxon>
        <taxon>Streptophyta</taxon>
        <taxon>Embryophyta</taxon>
        <taxon>Tracheophyta</taxon>
        <taxon>Spermatophyta</taxon>
        <taxon>Magnoliopsida</taxon>
        <taxon>eudicotyledons</taxon>
        <taxon>Gunneridae</taxon>
        <taxon>Pentapetalae</taxon>
        <taxon>asterids</taxon>
        <taxon>lamiids</taxon>
        <taxon>Lamiales</taxon>
        <taxon>Pedaliaceae</taxon>
        <taxon>Sesamum</taxon>
    </lineage>
</organism>
<reference evidence="10" key="1">
    <citation type="submission" date="2020-06" db="EMBL/GenBank/DDBJ databases">
        <authorList>
            <person name="Li T."/>
            <person name="Hu X."/>
            <person name="Zhang T."/>
            <person name="Song X."/>
            <person name="Zhang H."/>
            <person name="Dai N."/>
            <person name="Sheng W."/>
            <person name="Hou X."/>
            <person name="Wei L."/>
        </authorList>
    </citation>
    <scope>NUCLEOTIDE SEQUENCE</scope>
    <source>
        <strain evidence="10">K16</strain>
        <tissue evidence="10">Leaf</tissue>
    </source>
</reference>
<comment type="catalytic activity">
    <reaction evidence="1">
        <text>a 1,2-diacyl-sn-glycero-3-phosphocholine + H2O = a 1,2-diacyl-sn-glycero-3-phosphate + choline + H(+)</text>
        <dbReference type="Rhea" id="RHEA:14445"/>
        <dbReference type="ChEBI" id="CHEBI:15354"/>
        <dbReference type="ChEBI" id="CHEBI:15377"/>
        <dbReference type="ChEBI" id="CHEBI:15378"/>
        <dbReference type="ChEBI" id="CHEBI:57643"/>
        <dbReference type="ChEBI" id="CHEBI:58608"/>
        <dbReference type="EC" id="3.1.4.4"/>
    </reaction>
</comment>
<keyword evidence="5" id="KW-0378">Hydrolase</keyword>
<evidence type="ECO:0000313" key="10">
    <source>
        <dbReference type="EMBL" id="KAK4389363.1"/>
    </source>
</evidence>
<comment type="caution">
    <text evidence="10">The sequence shown here is derived from an EMBL/GenBank/DDBJ whole genome shotgun (WGS) entry which is preliminary data.</text>
</comment>
<evidence type="ECO:0000256" key="3">
    <source>
        <dbReference type="ARBA" id="ARBA00022723"/>
    </source>
</evidence>
<evidence type="ECO:0000256" key="6">
    <source>
        <dbReference type="ARBA" id="ARBA00022837"/>
    </source>
</evidence>
<dbReference type="GO" id="GO:0004630">
    <property type="term" value="F:phospholipase D activity"/>
    <property type="evidence" value="ECO:0007669"/>
    <property type="project" value="UniProtKB-EC"/>
</dbReference>
<dbReference type="GO" id="GO:0046872">
    <property type="term" value="F:metal ion binding"/>
    <property type="evidence" value="ECO:0007669"/>
    <property type="project" value="UniProtKB-KW"/>
</dbReference>
<dbReference type="Proteomes" id="UP001289374">
    <property type="component" value="Unassembled WGS sequence"/>
</dbReference>
<keyword evidence="6" id="KW-0106">Calcium</keyword>
<proteinExistence type="predicted"/>
<keyword evidence="11" id="KW-1185">Reference proteome</keyword>
<evidence type="ECO:0000256" key="2">
    <source>
        <dbReference type="ARBA" id="ARBA00012027"/>
    </source>
</evidence>
<dbReference type="GO" id="GO:0009395">
    <property type="term" value="P:phospholipid catabolic process"/>
    <property type="evidence" value="ECO:0007669"/>
    <property type="project" value="TreeGrafter"/>
</dbReference>
<dbReference type="PANTHER" id="PTHR18896">
    <property type="entry name" value="PHOSPHOLIPASE D"/>
    <property type="match status" value="1"/>
</dbReference>
<keyword evidence="7" id="KW-0442">Lipid degradation</keyword>
<evidence type="ECO:0000256" key="1">
    <source>
        <dbReference type="ARBA" id="ARBA00000798"/>
    </source>
</evidence>
<keyword evidence="3" id="KW-0479">Metal-binding</keyword>
<dbReference type="EMBL" id="JACGWL010000013">
    <property type="protein sequence ID" value="KAK4389363.1"/>
    <property type="molecule type" value="Genomic_DNA"/>
</dbReference>
<evidence type="ECO:0000256" key="7">
    <source>
        <dbReference type="ARBA" id="ARBA00022963"/>
    </source>
</evidence>
<protein>
    <recommendedName>
        <fullName evidence="2">phospholipase D</fullName>
        <ecNumber evidence="2">3.1.4.4</ecNumber>
    </recommendedName>
</protein>
<dbReference type="Pfam" id="PF12357">
    <property type="entry name" value="PLD_C"/>
    <property type="match status" value="1"/>
</dbReference>
<evidence type="ECO:0000256" key="8">
    <source>
        <dbReference type="ARBA" id="ARBA00023098"/>
    </source>
</evidence>
<dbReference type="GO" id="GO:0005886">
    <property type="term" value="C:plasma membrane"/>
    <property type="evidence" value="ECO:0007669"/>
    <property type="project" value="TreeGrafter"/>
</dbReference>
<dbReference type="SUPFAM" id="SSF56024">
    <property type="entry name" value="Phospholipase D/nuclease"/>
    <property type="match status" value="2"/>
</dbReference>
<dbReference type="PROSITE" id="PS50035">
    <property type="entry name" value="PLD"/>
    <property type="match status" value="1"/>
</dbReference>
<dbReference type="EC" id="3.1.4.4" evidence="2"/>
<dbReference type="InterPro" id="IPR001736">
    <property type="entry name" value="PLipase_D/transphosphatidylase"/>
</dbReference>
<evidence type="ECO:0000256" key="5">
    <source>
        <dbReference type="ARBA" id="ARBA00022801"/>
    </source>
</evidence>
<dbReference type="Pfam" id="PF00614">
    <property type="entry name" value="PLDc"/>
    <property type="match status" value="1"/>
</dbReference>
<name>A0AAE1W9R9_9LAMI</name>
<gene>
    <name evidence="10" type="ORF">Sango_2273300</name>
</gene>
<feature type="domain" description="PLD phosphodiesterase" evidence="9">
    <location>
        <begin position="311"/>
        <end position="338"/>
    </location>
</feature>
<evidence type="ECO:0000313" key="11">
    <source>
        <dbReference type="Proteomes" id="UP001289374"/>
    </source>
</evidence>
<keyword evidence="4" id="KW-0677">Repeat</keyword>